<feature type="domain" description="Peptidase M20 dimerisation" evidence="2">
    <location>
        <begin position="197"/>
        <end position="292"/>
    </location>
</feature>
<evidence type="ECO:0000256" key="1">
    <source>
        <dbReference type="PIRSR" id="PIRSR005962-1"/>
    </source>
</evidence>
<dbReference type="SUPFAM" id="SSF55031">
    <property type="entry name" value="Bacterial exopeptidase dimerisation domain"/>
    <property type="match status" value="1"/>
</dbReference>
<dbReference type="InterPro" id="IPR036264">
    <property type="entry name" value="Bact_exopeptidase_dim_dom"/>
</dbReference>
<name>A0A4R2QN64_9PSEU</name>
<feature type="binding site" evidence="1">
    <location>
        <position position="114"/>
    </location>
    <ligand>
        <name>Mn(2+)</name>
        <dbReference type="ChEBI" id="CHEBI:29035"/>
        <label>2</label>
    </ligand>
</feature>
<dbReference type="SUPFAM" id="SSF53187">
    <property type="entry name" value="Zn-dependent exopeptidases"/>
    <property type="match status" value="1"/>
</dbReference>
<dbReference type="AlphaFoldDB" id="A0A4R2QN64"/>
<dbReference type="GO" id="GO:0016787">
    <property type="term" value="F:hydrolase activity"/>
    <property type="evidence" value="ECO:0007669"/>
    <property type="project" value="UniProtKB-KW"/>
</dbReference>
<dbReference type="Pfam" id="PF01546">
    <property type="entry name" value="Peptidase_M20"/>
    <property type="match status" value="1"/>
</dbReference>
<feature type="binding site" evidence="1">
    <location>
        <position position="112"/>
    </location>
    <ligand>
        <name>Mn(2+)</name>
        <dbReference type="ChEBI" id="CHEBI:29035"/>
        <label>2</label>
    </ligand>
</feature>
<keyword evidence="1" id="KW-0479">Metal-binding</keyword>
<keyword evidence="4" id="KW-1185">Reference proteome</keyword>
<protein>
    <submittedName>
        <fullName evidence="3">Hippurate hydrolase</fullName>
    </submittedName>
</protein>
<dbReference type="Gene3D" id="3.40.630.10">
    <property type="entry name" value="Zn peptidases"/>
    <property type="match status" value="1"/>
</dbReference>
<dbReference type="Pfam" id="PF07687">
    <property type="entry name" value="M20_dimer"/>
    <property type="match status" value="1"/>
</dbReference>
<dbReference type="GO" id="GO:0046872">
    <property type="term" value="F:metal ion binding"/>
    <property type="evidence" value="ECO:0007669"/>
    <property type="project" value="UniProtKB-KW"/>
</dbReference>
<evidence type="ECO:0000313" key="3">
    <source>
        <dbReference type="EMBL" id="TCP50038.1"/>
    </source>
</evidence>
<organism evidence="3 4">
    <name type="scientific">Tamaricihabitans halophyticus</name>
    <dbReference type="NCBI Taxonomy" id="1262583"/>
    <lineage>
        <taxon>Bacteria</taxon>
        <taxon>Bacillati</taxon>
        <taxon>Actinomycetota</taxon>
        <taxon>Actinomycetes</taxon>
        <taxon>Pseudonocardiales</taxon>
        <taxon>Pseudonocardiaceae</taxon>
        <taxon>Tamaricihabitans</taxon>
    </lineage>
</organism>
<feature type="binding site" evidence="1">
    <location>
        <position position="175"/>
    </location>
    <ligand>
        <name>Mn(2+)</name>
        <dbReference type="ChEBI" id="CHEBI:29035"/>
        <label>2</label>
    </ligand>
</feature>
<keyword evidence="3" id="KW-0378">Hydrolase</keyword>
<dbReference type="Gene3D" id="3.30.70.360">
    <property type="match status" value="1"/>
</dbReference>
<accession>A0A4R2QN64</accession>
<dbReference type="InterPro" id="IPR011650">
    <property type="entry name" value="Peptidase_M20_dimer"/>
</dbReference>
<dbReference type="EMBL" id="SLXQ01000008">
    <property type="protein sequence ID" value="TCP50038.1"/>
    <property type="molecule type" value="Genomic_DNA"/>
</dbReference>
<proteinExistence type="predicted"/>
<dbReference type="NCBIfam" id="TIGR01891">
    <property type="entry name" value="amidohydrolases"/>
    <property type="match status" value="1"/>
</dbReference>
<keyword evidence="1" id="KW-0464">Manganese</keyword>
<dbReference type="PANTHER" id="PTHR11014:SF63">
    <property type="entry name" value="METALLOPEPTIDASE, PUTATIVE (AFU_ORTHOLOGUE AFUA_6G09600)-RELATED"/>
    <property type="match status" value="1"/>
</dbReference>
<comment type="caution">
    <text evidence="3">The sequence shown here is derived from an EMBL/GenBank/DDBJ whole genome shotgun (WGS) entry which is preliminary data.</text>
</comment>
<dbReference type="RefSeq" id="WP_132878352.1">
    <property type="nucleotide sequence ID" value="NZ_SLXQ01000008.1"/>
</dbReference>
<dbReference type="PIRSF" id="PIRSF005962">
    <property type="entry name" value="Pept_M20D_amidohydro"/>
    <property type="match status" value="1"/>
</dbReference>
<evidence type="ECO:0000313" key="4">
    <source>
        <dbReference type="Proteomes" id="UP000294911"/>
    </source>
</evidence>
<dbReference type="OrthoDB" id="9777385at2"/>
<feature type="binding site" evidence="1">
    <location>
        <position position="380"/>
    </location>
    <ligand>
        <name>Mn(2+)</name>
        <dbReference type="ChEBI" id="CHEBI:29035"/>
        <label>2</label>
    </ligand>
</feature>
<dbReference type="InterPro" id="IPR017439">
    <property type="entry name" value="Amidohydrolase"/>
</dbReference>
<dbReference type="InterPro" id="IPR002933">
    <property type="entry name" value="Peptidase_M20"/>
</dbReference>
<gene>
    <name evidence="3" type="ORF">EV191_108125</name>
</gene>
<evidence type="ECO:0000259" key="2">
    <source>
        <dbReference type="Pfam" id="PF07687"/>
    </source>
</evidence>
<dbReference type="PANTHER" id="PTHR11014">
    <property type="entry name" value="PEPTIDASE M20 FAMILY MEMBER"/>
    <property type="match status" value="1"/>
</dbReference>
<dbReference type="Proteomes" id="UP000294911">
    <property type="component" value="Unassembled WGS sequence"/>
</dbReference>
<sequence>MTSIRAGRQLADELTTELHALYRRLHAEPELSMREYRTAELIQQRMTELGFETFSCGGTGVVAVLRNGTGPVVGFRADTDALPVQEDTGLDYASVARGNLPDGTEVPVMHACGHDTHITCAIGAARLLSEDRDGWAGTVVFLFQPGEETAQGAKAMVDDGLWDRAPLPEVIFGQHVWPGRAGTIDISTGPAMAMADSWRVTVRGRGGHGSRPEDTIDPVVLAAHMVVRIQSVVAREVPAQQAAVVTIGSFHAGLKENIIPADAEFTINVRSLDAAVRERVLTALRRVISAEAQASGAPEPEVAELYTFPLLYNAPAQTAEVRATLGEAIGADNVLDAQPRMGSEDFGHLPDAAGVPGVYWFFGGMPDEVMDGPDPVPSNHSPQFAPVLEPTLSTGVTAAHAVLMSRLGTGG</sequence>
<feature type="binding site" evidence="1">
    <location>
        <position position="148"/>
    </location>
    <ligand>
        <name>Mn(2+)</name>
        <dbReference type="ChEBI" id="CHEBI:29035"/>
        <label>2</label>
    </ligand>
</feature>
<comment type="cofactor">
    <cofactor evidence="1">
        <name>Mn(2+)</name>
        <dbReference type="ChEBI" id="CHEBI:29035"/>
    </cofactor>
    <text evidence="1">The Mn(2+) ion enhances activity.</text>
</comment>
<reference evidence="3 4" key="1">
    <citation type="submission" date="2019-03" db="EMBL/GenBank/DDBJ databases">
        <title>Genomic Encyclopedia of Type Strains, Phase IV (KMG-IV): sequencing the most valuable type-strain genomes for metagenomic binning, comparative biology and taxonomic classification.</title>
        <authorList>
            <person name="Goeker M."/>
        </authorList>
    </citation>
    <scope>NUCLEOTIDE SEQUENCE [LARGE SCALE GENOMIC DNA]</scope>
    <source>
        <strain evidence="3 4">DSM 45765</strain>
    </source>
</reference>